<dbReference type="RefSeq" id="WP_174861330.1">
    <property type="nucleotide sequence ID" value="NZ_BIFH01000015.1"/>
</dbReference>
<protein>
    <recommendedName>
        <fullName evidence="4">Phage portal protein</fullName>
    </recommendedName>
</protein>
<organism evidence="2 3">
    <name type="scientific">Embleya hyalina</name>
    <dbReference type="NCBI Taxonomy" id="516124"/>
    <lineage>
        <taxon>Bacteria</taxon>
        <taxon>Bacillati</taxon>
        <taxon>Actinomycetota</taxon>
        <taxon>Actinomycetes</taxon>
        <taxon>Kitasatosporales</taxon>
        <taxon>Streptomycetaceae</taxon>
        <taxon>Embleya</taxon>
    </lineage>
</organism>
<evidence type="ECO:0000313" key="3">
    <source>
        <dbReference type="Proteomes" id="UP000286931"/>
    </source>
</evidence>
<keyword evidence="3" id="KW-1185">Reference proteome</keyword>
<feature type="compositionally biased region" description="Acidic residues" evidence="1">
    <location>
        <begin position="492"/>
        <end position="504"/>
    </location>
</feature>
<comment type="caution">
    <text evidence="2">The sequence shown here is derived from an EMBL/GenBank/DDBJ whole genome shotgun (WGS) entry which is preliminary data.</text>
</comment>
<proteinExistence type="predicted"/>
<evidence type="ECO:0000313" key="2">
    <source>
        <dbReference type="EMBL" id="GCD94065.1"/>
    </source>
</evidence>
<dbReference type="EMBL" id="BIFH01000015">
    <property type="protein sequence ID" value="GCD94065.1"/>
    <property type="molecule type" value="Genomic_DNA"/>
</dbReference>
<dbReference type="Proteomes" id="UP000286931">
    <property type="component" value="Unassembled WGS sequence"/>
</dbReference>
<gene>
    <name evidence="2" type="ORF">EHYA_01721</name>
</gene>
<reference evidence="2 3" key="1">
    <citation type="submission" date="2018-12" db="EMBL/GenBank/DDBJ databases">
        <title>Draft genome sequence of Embleya hyalina NBRC 13850T.</title>
        <authorList>
            <person name="Komaki H."/>
            <person name="Hosoyama A."/>
            <person name="Kimura A."/>
            <person name="Ichikawa N."/>
            <person name="Tamura T."/>
        </authorList>
    </citation>
    <scope>NUCLEOTIDE SEQUENCE [LARGE SCALE GENOMIC DNA]</scope>
    <source>
        <strain evidence="2 3">NBRC 13850</strain>
    </source>
</reference>
<feature type="region of interest" description="Disordered" evidence="1">
    <location>
        <begin position="481"/>
        <end position="504"/>
    </location>
</feature>
<dbReference type="AlphaFoldDB" id="A0A401YHH5"/>
<evidence type="ECO:0008006" key="4">
    <source>
        <dbReference type="Google" id="ProtNLM"/>
    </source>
</evidence>
<evidence type="ECO:0000256" key="1">
    <source>
        <dbReference type="SAM" id="MobiDB-lite"/>
    </source>
</evidence>
<name>A0A401YHH5_9ACTN</name>
<accession>A0A401YHH5</accession>
<sequence>MPLPDAGVPWPPPAMRAEYAEMAVNDAWYSGDPARLRALYHHDHGRPSERRRWWHWSARHDPSHGRPDHRVHIPLAGDIAGTSADLLFAEPPSFTVDDTATQARLDEITRGIARQLAEAAEVGAALGGVYLRATWDLEVARRPILTAVHPDCAVPEMRLGHLVAVTFWRELAWNGAVVLRHLERHEPGRILHGLYQGTADNLGRPVPLTEHPDTAGLVGSLGDDGQSIATGITDLTAVYIPNVRPNRRRRGSPFGRSDLQGLHPLLDALDHTWTSWQRDIRLGAGRLIVPNQYLTSRGPGRGADFDQDQEIWAGINAPPDGGETLTINQFAIRVDEHERTAAAAMSQAVRLAGYSVQSFGLSGDVAVTATEVAARERRSLTTRGKKSEYMTDPIESIALVLLQLDRALGFTPGLVVERPTLHWPDGVSEDPKSVAETLSLLEQAGAISTWVKVTRLHPDWDDADVQAEVDRIRAERGLTAADPTTVGADVLPDGEPDDLGDEFE</sequence>